<evidence type="ECO:0000313" key="6">
    <source>
        <dbReference type="EMBL" id="MCD1655897.1"/>
    </source>
</evidence>
<dbReference type="Pfam" id="PF13545">
    <property type="entry name" value="HTH_Crp_2"/>
    <property type="match status" value="1"/>
</dbReference>
<evidence type="ECO:0000256" key="3">
    <source>
        <dbReference type="ARBA" id="ARBA00023163"/>
    </source>
</evidence>
<dbReference type="PROSITE" id="PS51063">
    <property type="entry name" value="HTH_CRP_2"/>
    <property type="match status" value="1"/>
</dbReference>
<feature type="domain" description="Cyclic nucleotide-binding" evidence="4">
    <location>
        <begin position="9"/>
        <end position="132"/>
    </location>
</feature>
<dbReference type="InterPro" id="IPR000595">
    <property type="entry name" value="cNMP-bd_dom"/>
</dbReference>
<dbReference type="GO" id="GO:0003700">
    <property type="term" value="F:DNA-binding transcription factor activity"/>
    <property type="evidence" value="ECO:0007669"/>
    <property type="project" value="TreeGrafter"/>
</dbReference>
<sequence length="215" mass="23704">MVIPGNIPLFEGLSSDETATLLTCIGGSWLSAKKGEILLHEGQEIDSLGVVIAGSVQILRSDGEGNRVILAAFGPGAVFAESFVCAGEKKSPVTVQAMEMSRILYIPCSRLLRPCAKACAFHHRVIENLMRLMARKNLVLNARLEILSARTIRQRLLALLDFERRKQGSKTLSLPWNRTELADYLCTDRSALSRELSRMKDEGVLDFEGASFVLK</sequence>
<dbReference type="Gene3D" id="2.60.120.10">
    <property type="entry name" value="Jelly Rolls"/>
    <property type="match status" value="1"/>
</dbReference>
<reference evidence="6" key="1">
    <citation type="submission" date="2021-08" db="EMBL/GenBank/DDBJ databases">
        <title>Comparative analyses of Brucepasteria parasyntrophica and Teretinema zuelzerae.</title>
        <authorList>
            <person name="Song Y."/>
            <person name="Brune A."/>
        </authorList>
    </citation>
    <scope>NUCLEOTIDE SEQUENCE</scope>
    <source>
        <strain evidence="6">DSM 1903</strain>
    </source>
</reference>
<dbReference type="Proteomes" id="UP001198163">
    <property type="component" value="Unassembled WGS sequence"/>
</dbReference>
<dbReference type="AlphaFoldDB" id="A0AAE3EK26"/>
<evidence type="ECO:0000259" key="5">
    <source>
        <dbReference type="PROSITE" id="PS51063"/>
    </source>
</evidence>
<dbReference type="RefSeq" id="WP_230757914.1">
    <property type="nucleotide sequence ID" value="NZ_JAINWA010000003.1"/>
</dbReference>
<evidence type="ECO:0000259" key="4">
    <source>
        <dbReference type="PROSITE" id="PS50042"/>
    </source>
</evidence>
<dbReference type="EMBL" id="JAINWA010000003">
    <property type="protein sequence ID" value="MCD1655897.1"/>
    <property type="molecule type" value="Genomic_DNA"/>
</dbReference>
<keyword evidence="3" id="KW-0804">Transcription</keyword>
<evidence type="ECO:0000313" key="7">
    <source>
        <dbReference type="Proteomes" id="UP001198163"/>
    </source>
</evidence>
<dbReference type="InterPro" id="IPR012318">
    <property type="entry name" value="HTH_CRP"/>
</dbReference>
<dbReference type="InterPro" id="IPR050397">
    <property type="entry name" value="Env_Response_Regulators"/>
</dbReference>
<dbReference type="PANTHER" id="PTHR24567">
    <property type="entry name" value="CRP FAMILY TRANSCRIPTIONAL REGULATORY PROTEIN"/>
    <property type="match status" value="1"/>
</dbReference>
<keyword evidence="1" id="KW-0805">Transcription regulation</keyword>
<keyword evidence="2" id="KW-0238">DNA-binding</keyword>
<dbReference type="Pfam" id="PF00027">
    <property type="entry name" value="cNMP_binding"/>
    <property type="match status" value="1"/>
</dbReference>
<dbReference type="PROSITE" id="PS50042">
    <property type="entry name" value="CNMP_BINDING_3"/>
    <property type="match status" value="1"/>
</dbReference>
<dbReference type="GO" id="GO:0005829">
    <property type="term" value="C:cytosol"/>
    <property type="evidence" value="ECO:0007669"/>
    <property type="project" value="TreeGrafter"/>
</dbReference>
<dbReference type="SUPFAM" id="SSF51206">
    <property type="entry name" value="cAMP-binding domain-like"/>
    <property type="match status" value="1"/>
</dbReference>
<dbReference type="InterPro" id="IPR018490">
    <property type="entry name" value="cNMP-bd_dom_sf"/>
</dbReference>
<accession>A0AAE3EK26</accession>
<evidence type="ECO:0000256" key="2">
    <source>
        <dbReference type="ARBA" id="ARBA00023125"/>
    </source>
</evidence>
<feature type="domain" description="HTH crp-type" evidence="5">
    <location>
        <begin position="150"/>
        <end position="215"/>
    </location>
</feature>
<proteinExistence type="predicted"/>
<gene>
    <name evidence="6" type="ORF">K7J14_14455</name>
</gene>
<dbReference type="InterPro" id="IPR014710">
    <property type="entry name" value="RmlC-like_jellyroll"/>
</dbReference>
<dbReference type="GO" id="GO:0003677">
    <property type="term" value="F:DNA binding"/>
    <property type="evidence" value="ECO:0007669"/>
    <property type="project" value="UniProtKB-KW"/>
</dbReference>
<dbReference type="SMART" id="SM00100">
    <property type="entry name" value="cNMP"/>
    <property type="match status" value="1"/>
</dbReference>
<dbReference type="SUPFAM" id="SSF46785">
    <property type="entry name" value="Winged helix' DNA-binding domain"/>
    <property type="match status" value="1"/>
</dbReference>
<organism evidence="6 7">
    <name type="scientific">Teretinema zuelzerae</name>
    <dbReference type="NCBI Taxonomy" id="156"/>
    <lineage>
        <taxon>Bacteria</taxon>
        <taxon>Pseudomonadati</taxon>
        <taxon>Spirochaetota</taxon>
        <taxon>Spirochaetia</taxon>
        <taxon>Spirochaetales</taxon>
        <taxon>Treponemataceae</taxon>
        <taxon>Teretinema</taxon>
    </lineage>
</organism>
<keyword evidence="7" id="KW-1185">Reference proteome</keyword>
<dbReference type="CDD" id="cd00038">
    <property type="entry name" value="CAP_ED"/>
    <property type="match status" value="1"/>
</dbReference>
<dbReference type="InterPro" id="IPR036390">
    <property type="entry name" value="WH_DNA-bd_sf"/>
</dbReference>
<comment type="caution">
    <text evidence="6">The sequence shown here is derived from an EMBL/GenBank/DDBJ whole genome shotgun (WGS) entry which is preliminary data.</text>
</comment>
<evidence type="ECO:0000256" key="1">
    <source>
        <dbReference type="ARBA" id="ARBA00023015"/>
    </source>
</evidence>
<name>A0AAE3EK26_9SPIR</name>
<dbReference type="PANTHER" id="PTHR24567:SF58">
    <property type="entry name" value="CYCLIC AMP-BINDING REGULATORY PROTEIN"/>
    <property type="match status" value="1"/>
</dbReference>
<protein>
    <submittedName>
        <fullName evidence="6">Crp/Fnr family transcriptional regulator</fullName>
    </submittedName>
</protein>